<proteinExistence type="predicted"/>
<dbReference type="EMBL" id="CP008796">
    <property type="protein sequence ID" value="AIH04729.1"/>
    <property type="molecule type" value="Genomic_DNA"/>
</dbReference>
<dbReference type="HOGENOM" id="CLU_130350_0_0_0"/>
<dbReference type="SUPFAM" id="SSF54523">
    <property type="entry name" value="Pili subunits"/>
    <property type="match status" value="1"/>
</dbReference>
<dbReference type="STRING" id="289377.HL41_08780"/>
<dbReference type="eggNOG" id="COG4970">
    <property type="taxonomic scope" value="Bacteria"/>
</dbReference>
<dbReference type="AlphaFoldDB" id="A0A075WTX6"/>
<feature type="transmembrane region" description="Helical" evidence="1">
    <location>
        <begin position="20"/>
        <end position="43"/>
    </location>
</feature>
<gene>
    <name evidence="2" type="ORF">HL41_08780</name>
</gene>
<keyword evidence="1" id="KW-0472">Membrane</keyword>
<keyword evidence="3" id="KW-1185">Reference proteome</keyword>
<name>A0A075WTX6_9BACT</name>
<dbReference type="InterPro" id="IPR012902">
    <property type="entry name" value="N_methyl_site"/>
</dbReference>
<organism evidence="2 3">
    <name type="scientific">Thermodesulfobacterium commune DSM 2178</name>
    <dbReference type="NCBI Taxonomy" id="289377"/>
    <lineage>
        <taxon>Bacteria</taxon>
        <taxon>Pseudomonadati</taxon>
        <taxon>Thermodesulfobacteriota</taxon>
        <taxon>Thermodesulfobacteria</taxon>
        <taxon>Thermodesulfobacteriales</taxon>
        <taxon>Thermodesulfobacteriaceae</taxon>
        <taxon>Thermodesulfobacterium</taxon>
    </lineage>
</organism>
<keyword evidence="1" id="KW-1133">Transmembrane helix</keyword>
<dbReference type="InterPro" id="IPR045584">
    <property type="entry name" value="Pilin-like"/>
</dbReference>
<evidence type="ECO:0000256" key="1">
    <source>
        <dbReference type="SAM" id="Phobius"/>
    </source>
</evidence>
<evidence type="ECO:0000313" key="2">
    <source>
        <dbReference type="EMBL" id="AIH04729.1"/>
    </source>
</evidence>
<evidence type="ECO:0008006" key="4">
    <source>
        <dbReference type="Google" id="ProtNLM"/>
    </source>
</evidence>
<dbReference type="Gene3D" id="3.30.700.10">
    <property type="entry name" value="Glycoprotein, Type 4 Pilin"/>
    <property type="match status" value="1"/>
</dbReference>
<dbReference type="KEGG" id="tcm:HL41_08780"/>
<accession>A0A075WTX6</accession>
<dbReference type="PaxDb" id="289377-HL41_08780"/>
<keyword evidence="1" id="KW-0812">Transmembrane</keyword>
<reference evidence="2 3" key="1">
    <citation type="journal article" date="2015" name="Genome Announc.">
        <title>Genome Sequence of a Sulfate-Reducing Thermophilic Bacterium, Thermodesulfobacterium commune DSM 2178T (Phylum Thermodesulfobacteria).</title>
        <authorList>
            <person name="Bhatnagar S."/>
            <person name="Badger J.H."/>
            <person name="Madupu R."/>
            <person name="Khouri H.M."/>
            <person name="O'Connor E.M."/>
            <person name="Robb F.T."/>
            <person name="Ward N.L."/>
            <person name="Eisen J.A."/>
        </authorList>
    </citation>
    <scope>NUCLEOTIDE SEQUENCE [LARGE SCALE GENOMIC DNA]</scope>
    <source>
        <strain evidence="2 3">DSM 2178</strain>
    </source>
</reference>
<sequence length="175" mass="19292">MLNRVKFQNHRVLSISVSGYSLIELIAVITLIAILVSVAIPFMSRFIRYTKYQNYCNSLELLIKQAKILAMERSTNIGICVDDERTVRIVDMGTNRGAGACVGTTLRILQIEPGDTSFVRFAGSSASLDPRGFAIFNGNACVHNSEKNVYFLVCISRFGGIRVETGQGECRNCGD</sequence>
<dbReference type="PROSITE" id="PS00409">
    <property type="entry name" value="PROKAR_NTER_METHYL"/>
    <property type="match status" value="1"/>
</dbReference>
<dbReference type="NCBIfam" id="TIGR02532">
    <property type="entry name" value="IV_pilin_GFxxxE"/>
    <property type="match status" value="1"/>
</dbReference>
<protein>
    <recommendedName>
        <fullName evidence="4">General secretion pathway GspH domain-containing protein</fullName>
    </recommendedName>
</protein>
<evidence type="ECO:0000313" key="3">
    <source>
        <dbReference type="Proteomes" id="UP000028481"/>
    </source>
</evidence>
<dbReference type="Proteomes" id="UP000028481">
    <property type="component" value="Chromosome"/>
</dbReference>